<dbReference type="PROSITE" id="PS50850">
    <property type="entry name" value="MFS"/>
    <property type="match status" value="1"/>
</dbReference>
<evidence type="ECO:0000256" key="6">
    <source>
        <dbReference type="SAM" id="Phobius"/>
    </source>
</evidence>
<protein>
    <recommendedName>
        <fullName evidence="7">Major facilitator superfamily (MFS) profile domain-containing protein</fullName>
    </recommendedName>
</protein>
<feature type="transmembrane region" description="Helical" evidence="6">
    <location>
        <begin position="467"/>
        <end position="490"/>
    </location>
</feature>
<dbReference type="GO" id="GO:0005886">
    <property type="term" value="C:plasma membrane"/>
    <property type="evidence" value="ECO:0007669"/>
    <property type="project" value="TreeGrafter"/>
</dbReference>
<dbReference type="InterPro" id="IPR020846">
    <property type="entry name" value="MFS_dom"/>
</dbReference>
<dbReference type="CDD" id="cd17323">
    <property type="entry name" value="MFS_Tpo1_MDR_like"/>
    <property type="match status" value="1"/>
</dbReference>
<evidence type="ECO:0000256" key="2">
    <source>
        <dbReference type="ARBA" id="ARBA00022692"/>
    </source>
</evidence>
<dbReference type="InterPro" id="IPR036259">
    <property type="entry name" value="MFS_trans_sf"/>
</dbReference>
<feature type="transmembrane region" description="Helical" evidence="6">
    <location>
        <begin position="330"/>
        <end position="349"/>
    </location>
</feature>
<organism evidence="8 9">
    <name type="scientific">Extremus antarcticus</name>
    <dbReference type="NCBI Taxonomy" id="702011"/>
    <lineage>
        <taxon>Eukaryota</taxon>
        <taxon>Fungi</taxon>
        <taxon>Dikarya</taxon>
        <taxon>Ascomycota</taxon>
        <taxon>Pezizomycotina</taxon>
        <taxon>Dothideomycetes</taxon>
        <taxon>Dothideomycetidae</taxon>
        <taxon>Mycosphaerellales</taxon>
        <taxon>Extremaceae</taxon>
        <taxon>Extremus</taxon>
    </lineage>
</organism>
<evidence type="ECO:0000256" key="4">
    <source>
        <dbReference type="ARBA" id="ARBA00023136"/>
    </source>
</evidence>
<comment type="subcellular location">
    <subcellularLocation>
        <location evidence="1">Membrane</location>
        <topology evidence="1">Multi-pass membrane protein</topology>
    </subcellularLocation>
</comment>
<evidence type="ECO:0000313" key="8">
    <source>
        <dbReference type="EMBL" id="KAK3049036.1"/>
    </source>
</evidence>
<feature type="transmembrane region" description="Helical" evidence="6">
    <location>
        <begin position="253"/>
        <end position="273"/>
    </location>
</feature>
<feature type="transmembrane region" description="Helical" evidence="6">
    <location>
        <begin position="190"/>
        <end position="212"/>
    </location>
</feature>
<comment type="caution">
    <text evidence="8">The sequence shown here is derived from an EMBL/GenBank/DDBJ whole genome shotgun (WGS) entry which is preliminary data.</text>
</comment>
<evidence type="ECO:0000259" key="7">
    <source>
        <dbReference type="PROSITE" id="PS50850"/>
    </source>
</evidence>
<sequence>MATQFRDTQLGRLTRFLSSRRVLQYPDEVDPSVWKLAVQQNGASEGSKSNLDSELEAASEQADYPDKGNGNIHLVEWYGAADPENPQNFSSSWKVLIVGQICLMNLAFYIASSIYTPGELSMMGDFGVSETVATLGLSVFSLGYGFGGMLWSPLAEMPKIGRNDIYFFTMLGFVLLQLPTGYAVNTPMFLMFRFLAGFVGSPALAVGGATIADMYQPAQLAYGITLYAAFGICGPVFGPMLGGFAAQAHGWRLTIWIIAWLGGFTVVVLFFLMPETSAATILYQRAKRLRQATGLEHLRSQSEIDAENYTGKDHRAALTRAFTVTFFEPIVFALDLYTALLYGVLFTWFESFPLVFGSIYHFDLGQQGLVFLGIFVGTLVALPLSLCWNHYRIVPRFTKPTFQPEELLPITFVGAICLPICLFWYGWSARASVHFMVPVVGSSLFGVALLTLFPPVLNYLGIAYPKYVASVFAGNGLFRATFGAVFPLFVSLSTGLMDQTVKTDQASGPSTVRKSRYRTRELAARGHLDLLHAIALHFLEGLLSARTLPRL</sequence>
<feature type="transmembrane region" description="Helical" evidence="6">
    <location>
        <begin position="95"/>
        <end position="115"/>
    </location>
</feature>
<dbReference type="InterPro" id="IPR011701">
    <property type="entry name" value="MFS"/>
</dbReference>
<evidence type="ECO:0000256" key="5">
    <source>
        <dbReference type="SAM" id="MobiDB-lite"/>
    </source>
</evidence>
<proteinExistence type="predicted"/>
<feature type="transmembrane region" description="Helical" evidence="6">
    <location>
        <begin position="407"/>
        <end position="427"/>
    </location>
</feature>
<dbReference type="Pfam" id="PF07690">
    <property type="entry name" value="MFS_1"/>
    <property type="match status" value="1"/>
</dbReference>
<reference evidence="8" key="1">
    <citation type="submission" date="2023-04" db="EMBL/GenBank/DDBJ databases">
        <title>Black Yeasts Isolated from many extreme environments.</title>
        <authorList>
            <person name="Coleine C."/>
            <person name="Stajich J.E."/>
            <person name="Selbmann L."/>
        </authorList>
    </citation>
    <scope>NUCLEOTIDE SEQUENCE</scope>
    <source>
        <strain evidence="8">CCFEE 5312</strain>
    </source>
</reference>
<evidence type="ECO:0000313" key="9">
    <source>
        <dbReference type="Proteomes" id="UP001271007"/>
    </source>
</evidence>
<dbReference type="GO" id="GO:1990961">
    <property type="term" value="P:xenobiotic detoxification by transmembrane export across the plasma membrane"/>
    <property type="evidence" value="ECO:0007669"/>
    <property type="project" value="TreeGrafter"/>
</dbReference>
<dbReference type="EMBL" id="JAWDJX010000043">
    <property type="protein sequence ID" value="KAK3049036.1"/>
    <property type="molecule type" value="Genomic_DNA"/>
</dbReference>
<dbReference type="Gene3D" id="1.20.1250.20">
    <property type="entry name" value="MFS general substrate transporter like domains"/>
    <property type="match status" value="1"/>
</dbReference>
<gene>
    <name evidence="8" type="ORF">LTR09_009690</name>
</gene>
<accession>A0AAJ0D8T2</accession>
<keyword evidence="3 6" id="KW-1133">Transmembrane helix</keyword>
<feature type="domain" description="Major facilitator superfamily (MFS) profile" evidence="7">
    <location>
        <begin position="97"/>
        <end position="551"/>
    </location>
</feature>
<feature type="transmembrane region" description="Helical" evidence="6">
    <location>
        <begin position="135"/>
        <end position="153"/>
    </location>
</feature>
<evidence type="ECO:0000256" key="3">
    <source>
        <dbReference type="ARBA" id="ARBA00022989"/>
    </source>
</evidence>
<dbReference type="SUPFAM" id="SSF103473">
    <property type="entry name" value="MFS general substrate transporter"/>
    <property type="match status" value="1"/>
</dbReference>
<dbReference type="GO" id="GO:0015244">
    <property type="term" value="F:fluconazole transmembrane transporter activity"/>
    <property type="evidence" value="ECO:0007669"/>
    <property type="project" value="TreeGrafter"/>
</dbReference>
<feature type="region of interest" description="Disordered" evidence="5">
    <location>
        <begin position="44"/>
        <end position="67"/>
    </location>
</feature>
<feature type="transmembrane region" description="Helical" evidence="6">
    <location>
        <begin position="369"/>
        <end position="387"/>
    </location>
</feature>
<keyword evidence="4 6" id="KW-0472">Membrane</keyword>
<keyword evidence="9" id="KW-1185">Reference proteome</keyword>
<feature type="transmembrane region" description="Helical" evidence="6">
    <location>
        <begin position="439"/>
        <end position="460"/>
    </location>
</feature>
<feature type="transmembrane region" description="Helical" evidence="6">
    <location>
        <begin position="224"/>
        <end position="247"/>
    </location>
</feature>
<dbReference type="Proteomes" id="UP001271007">
    <property type="component" value="Unassembled WGS sequence"/>
</dbReference>
<name>A0AAJ0D8T2_9PEZI</name>
<dbReference type="PANTHER" id="PTHR23502">
    <property type="entry name" value="MAJOR FACILITATOR SUPERFAMILY"/>
    <property type="match status" value="1"/>
</dbReference>
<evidence type="ECO:0000256" key="1">
    <source>
        <dbReference type="ARBA" id="ARBA00004141"/>
    </source>
</evidence>
<dbReference type="AlphaFoldDB" id="A0AAJ0D8T2"/>
<dbReference type="PANTHER" id="PTHR23502:SF23">
    <property type="entry name" value="FLUCONAZOLE RESISTANCE PROTEIN 1"/>
    <property type="match status" value="1"/>
</dbReference>
<feature type="transmembrane region" description="Helical" evidence="6">
    <location>
        <begin position="165"/>
        <end position="184"/>
    </location>
</feature>
<keyword evidence="2 6" id="KW-0812">Transmembrane</keyword>